<accession>A0A9P6AUB0</accession>
<keyword evidence="5" id="KW-0479">Metal-binding</keyword>
<keyword evidence="15" id="KW-1185">Reference proteome</keyword>
<dbReference type="PRINTS" id="PR00110">
    <property type="entry name" value="ALPHAAMYLASE"/>
</dbReference>
<dbReference type="InterPro" id="IPR006046">
    <property type="entry name" value="Alpha_amylase"/>
</dbReference>
<dbReference type="GO" id="GO:0046872">
    <property type="term" value="F:metal ion binding"/>
    <property type="evidence" value="ECO:0007669"/>
    <property type="project" value="UniProtKB-KW"/>
</dbReference>
<dbReference type="SUPFAM" id="SSF51445">
    <property type="entry name" value="(Trans)glycosidases"/>
    <property type="match status" value="1"/>
</dbReference>
<reference evidence="14" key="1">
    <citation type="journal article" date="2020" name="Nat. Commun.">
        <title>Large-scale genome sequencing of mycorrhizal fungi provides insights into the early evolution of symbiotic traits.</title>
        <authorList>
            <person name="Miyauchi S."/>
            <person name="Kiss E."/>
            <person name="Kuo A."/>
            <person name="Drula E."/>
            <person name="Kohler A."/>
            <person name="Sanchez-Garcia M."/>
            <person name="Morin E."/>
            <person name="Andreopoulos B."/>
            <person name="Barry K.W."/>
            <person name="Bonito G."/>
            <person name="Buee M."/>
            <person name="Carver A."/>
            <person name="Chen C."/>
            <person name="Cichocki N."/>
            <person name="Clum A."/>
            <person name="Culley D."/>
            <person name="Crous P.W."/>
            <person name="Fauchery L."/>
            <person name="Girlanda M."/>
            <person name="Hayes R.D."/>
            <person name="Keri Z."/>
            <person name="LaButti K."/>
            <person name="Lipzen A."/>
            <person name="Lombard V."/>
            <person name="Magnuson J."/>
            <person name="Maillard F."/>
            <person name="Murat C."/>
            <person name="Nolan M."/>
            <person name="Ohm R.A."/>
            <person name="Pangilinan J."/>
            <person name="Pereira M.F."/>
            <person name="Perotto S."/>
            <person name="Peter M."/>
            <person name="Pfister S."/>
            <person name="Riley R."/>
            <person name="Sitrit Y."/>
            <person name="Stielow J.B."/>
            <person name="Szollosi G."/>
            <person name="Zifcakova L."/>
            <person name="Stursova M."/>
            <person name="Spatafora J.W."/>
            <person name="Tedersoo L."/>
            <person name="Vaario L.M."/>
            <person name="Yamada A."/>
            <person name="Yan M."/>
            <person name="Wang P."/>
            <person name="Xu J."/>
            <person name="Bruns T."/>
            <person name="Baldrian P."/>
            <person name="Vilgalys R."/>
            <person name="Dunand C."/>
            <person name="Henrissat B."/>
            <person name="Grigoriev I.V."/>
            <person name="Hibbett D."/>
            <person name="Nagy L.G."/>
            <person name="Martin F.M."/>
        </authorList>
    </citation>
    <scope>NUCLEOTIDE SEQUENCE</scope>
    <source>
        <strain evidence="14">UP504</strain>
    </source>
</reference>
<evidence type="ECO:0000259" key="12">
    <source>
        <dbReference type="SMART" id="SM00632"/>
    </source>
</evidence>
<feature type="domain" description="Glycosyl hydrolase family 13 catalytic" evidence="13">
    <location>
        <begin position="36"/>
        <end position="315"/>
    </location>
</feature>
<dbReference type="GO" id="GO:0004556">
    <property type="term" value="F:alpha-amylase activity"/>
    <property type="evidence" value="ECO:0007669"/>
    <property type="project" value="UniProtKB-UniRule"/>
</dbReference>
<evidence type="ECO:0000313" key="14">
    <source>
        <dbReference type="EMBL" id="KAF9512066.1"/>
    </source>
</evidence>
<comment type="caution">
    <text evidence="14">The sequence shown here is derived from an EMBL/GenBank/DDBJ whole genome shotgun (WGS) entry which is preliminary data.</text>
</comment>
<dbReference type="Gene3D" id="3.20.20.80">
    <property type="entry name" value="Glycosidases"/>
    <property type="match status" value="2"/>
</dbReference>
<keyword evidence="8" id="KW-0119">Carbohydrate metabolism</keyword>
<comment type="catalytic activity">
    <reaction evidence="1">
        <text>Endohydrolysis of (1-&gt;4)-alpha-D-glucosidic linkages in polysaccharides containing three or more (1-&gt;4)-alpha-linked D-glucose units.</text>
        <dbReference type="EC" id="3.2.1.1"/>
    </reaction>
</comment>
<proteinExistence type="inferred from homology"/>
<evidence type="ECO:0000256" key="10">
    <source>
        <dbReference type="RuleBase" id="RU003615"/>
    </source>
</evidence>
<dbReference type="SUPFAM" id="SSF51011">
    <property type="entry name" value="Glycosyl hydrolase domain"/>
    <property type="match status" value="1"/>
</dbReference>
<keyword evidence="11" id="KW-0732">Signal</keyword>
<evidence type="ECO:0000256" key="7">
    <source>
        <dbReference type="ARBA" id="ARBA00022837"/>
    </source>
</evidence>
<dbReference type="SMART" id="SM00632">
    <property type="entry name" value="Aamy_C"/>
    <property type="match status" value="1"/>
</dbReference>
<dbReference type="Gene3D" id="2.60.40.1180">
    <property type="entry name" value="Golgi alpha-mannosidase II"/>
    <property type="match status" value="1"/>
</dbReference>
<dbReference type="AlphaFoldDB" id="A0A9P6AUB0"/>
<organism evidence="14 15">
    <name type="scientific">Hydnum rufescens UP504</name>
    <dbReference type="NCBI Taxonomy" id="1448309"/>
    <lineage>
        <taxon>Eukaryota</taxon>
        <taxon>Fungi</taxon>
        <taxon>Dikarya</taxon>
        <taxon>Basidiomycota</taxon>
        <taxon>Agaricomycotina</taxon>
        <taxon>Agaricomycetes</taxon>
        <taxon>Cantharellales</taxon>
        <taxon>Hydnaceae</taxon>
        <taxon>Hydnum</taxon>
    </lineage>
</organism>
<evidence type="ECO:0000256" key="11">
    <source>
        <dbReference type="SAM" id="SignalP"/>
    </source>
</evidence>
<feature type="domain" description="Alpha-amylase C-terminal" evidence="12">
    <location>
        <begin position="329"/>
        <end position="409"/>
    </location>
</feature>
<evidence type="ECO:0000256" key="5">
    <source>
        <dbReference type="ARBA" id="ARBA00022723"/>
    </source>
</evidence>
<dbReference type="InterPro" id="IPR013780">
    <property type="entry name" value="Glyco_hydro_b"/>
</dbReference>
<comment type="similarity">
    <text evidence="3 10">Belongs to the glycosyl hydrolase 13 family.</text>
</comment>
<dbReference type="InterPro" id="IPR006047">
    <property type="entry name" value="GH13_cat_dom"/>
</dbReference>
<comment type="cofactor">
    <cofactor evidence="2">
        <name>Ca(2+)</name>
        <dbReference type="ChEBI" id="CHEBI:29108"/>
    </cofactor>
</comment>
<evidence type="ECO:0000256" key="4">
    <source>
        <dbReference type="ARBA" id="ARBA00012595"/>
    </source>
</evidence>
<keyword evidence="6 14" id="KW-0378">Hydrolase</keyword>
<dbReference type="EMBL" id="MU128991">
    <property type="protein sequence ID" value="KAF9512066.1"/>
    <property type="molecule type" value="Genomic_DNA"/>
</dbReference>
<dbReference type="PANTHER" id="PTHR43447">
    <property type="entry name" value="ALPHA-AMYLASE"/>
    <property type="match status" value="1"/>
</dbReference>
<dbReference type="InterPro" id="IPR031319">
    <property type="entry name" value="A-amylase_C"/>
</dbReference>
<evidence type="ECO:0000256" key="6">
    <source>
        <dbReference type="ARBA" id="ARBA00022801"/>
    </source>
</evidence>
<evidence type="ECO:0000256" key="9">
    <source>
        <dbReference type="ARBA" id="ARBA00023295"/>
    </source>
</evidence>
<name>A0A9P6AUB0_9AGAM</name>
<gene>
    <name evidence="14" type="ORF">BS47DRAFT_1345858</name>
</gene>
<dbReference type="InterPro" id="IPR006048">
    <property type="entry name" value="A-amylase/branching_C"/>
</dbReference>
<keyword evidence="7" id="KW-0106">Calcium</keyword>
<evidence type="ECO:0000256" key="1">
    <source>
        <dbReference type="ARBA" id="ARBA00000548"/>
    </source>
</evidence>
<evidence type="ECO:0000259" key="13">
    <source>
        <dbReference type="SMART" id="SM00642"/>
    </source>
</evidence>
<evidence type="ECO:0000256" key="8">
    <source>
        <dbReference type="ARBA" id="ARBA00023277"/>
    </source>
</evidence>
<dbReference type="InterPro" id="IPR017853">
    <property type="entry name" value="GH"/>
</dbReference>
<feature type="signal peptide" evidence="11">
    <location>
        <begin position="1"/>
        <end position="18"/>
    </location>
</feature>
<feature type="chain" id="PRO_5040281171" description="alpha-amylase" evidence="11">
    <location>
        <begin position="19"/>
        <end position="410"/>
    </location>
</feature>
<dbReference type="OrthoDB" id="550577at2759"/>
<evidence type="ECO:0000256" key="2">
    <source>
        <dbReference type="ARBA" id="ARBA00001913"/>
    </source>
</evidence>
<dbReference type="SMART" id="SM00642">
    <property type="entry name" value="Aamy"/>
    <property type="match status" value="1"/>
</dbReference>
<dbReference type="EC" id="3.2.1.1" evidence="4"/>
<evidence type="ECO:0000256" key="3">
    <source>
        <dbReference type="ARBA" id="ARBA00008061"/>
    </source>
</evidence>
<keyword evidence="9" id="KW-0326">Glycosidase</keyword>
<protein>
    <recommendedName>
        <fullName evidence="4">alpha-amylase</fullName>
        <ecNumber evidence="4">3.2.1.1</ecNumber>
    </recommendedName>
</protein>
<sequence length="410" mass="43987">MLSLTLLYLLLLSIPAFSAPSSNLYLTKCSTSGPKKAIASLWAWSWTSVQAECSFLAKAGYGYVQVSPPAEHITGPQWWTDYQIVSYQIKSKRGSRAEFQAMAHACRAVGVKVIVDIVINHMSGIDSALDFHHCGLTPNDAIVDFGNKAQVELCQLVNLADLNTESEYVRQRLAKHLNDVLSLGVDGFRIDAAKRRFRFAYGLLDAFQHSGISSLTNLNNRGWLASGQANVFVANHDTERGGSSLSYKSGNNMYTLGHVFLLAFPYGTPTVHSGFSFSDTNVGAPSGGACSGNGPKGAWVCEHRLTPVVGMVGFFNAVGSAPLRDVFTTSNHQHLAFGRGSSGYVAINNSGSVWKATFKTSLPAGTYCDVVSGAKVSKHCTASRITVAHGSFTYTVPAHQAIAIHIGAKV</sequence>
<dbReference type="Pfam" id="PF02806">
    <property type="entry name" value="Alpha-amylase_C"/>
    <property type="match status" value="1"/>
</dbReference>
<evidence type="ECO:0000313" key="15">
    <source>
        <dbReference type="Proteomes" id="UP000886523"/>
    </source>
</evidence>
<dbReference type="GO" id="GO:0005975">
    <property type="term" value="P:carbohydrate metabolic process"/>
    <property type="evidence" value="ECO:0007669"/>
    <property type="project" value="InterPro"/>
</dbReference>
<dbReference type="Proteomes" id="UP000886523">
    <property type="component" value="Unassembled WGS sequence"/>
</dbReference>